<organism evidence="4 7">
    <name type="scientific">Phascolarctobacterium faecium</name>
    <dbReference type="NCBI Taxonomy" id="33025"/>
    <lineage>
        <taxon>Bacteria</taxon>
        <taxon>Bacillati</taxon>
        <taxon>Bacillota</taxon>
        <taxon>Negativicutes</taxon>
        <taxon>Acidaminococcales</taxon>
        <taxon>Acidaminococcaceae</taxon>
        <taxon>Phascolarctobacterium</taxon>
    </lineage>
</organism>
<dbReference type="InterPro" id="IPR017937">
    <property type="entry name" value="Thioredoxin_CS"/>
</dbReference>
<evidence type="ECO:0000313" key="5">
    <source>
        <dbReference type="EMBL" id="MTU04639.1"/>
    </source>
</evidence>
<evidence type="ECO:0000256" key="2">
    <source>
        <dbReference type="ARBA" id="ARBA00022748"/>
    </source>
</evidence>
<dbReference type="PROSITE" id="PS00194">
    <property type="entry name" value="THIOREDOXIN_1"/>
    <property type="match status" value="1"/>
</dbReference>
<dbReference type="Gene3D" id="3.40.30.10">
    <property type="entry name" value="Glutaredoxin"/>
    <property type="match status" value="1"/>
</dbReference>
<dbReference type="InterPro" id="IPR050553">
    <property type="entry name" value="Thioredoxin_ResA/DsbE_sf"/>
</dbReference>
<protein>
    <submittedName>
        <fullName evidence="4">Redoxin domain-containing protein</fullName>
    </submittedName>
</protein>
<dbReference type="PANTHER" id="PTHR42852:SF17">
    <property type="entry name" value="THIOREDOXIN-LIKE PROTEIN HI_1115"/>
    <property type="match status" value="1"/>
</dbReference>
<feature type="domain" description="Thioredoxin" evidence="3">
    <location>
        <begin position="32"/>
        <end position="168"/>
    </location>
</feature>
<evidence type="ECO:0000313" key="4">
    <source>
        <dbReference type="EMBL" id="MTT76568.1"/>
    </source>
</evidence>
<evidence type="ECO:0000259" key="3">
    <source>
        <dbReference type="PROSITE" id="PS51352"/>
    </source>
</evidence>
<dbReference type="PROSITE" id="PS51352">
    <property type="entry name" value="THIOREDOXIN_2"/>
    <property type="match status" value="1"/>
</dbReference>
<evidence type="ECO:0000256" key="1">
    <source>
        <dbReference type="ARBA" id="ARBA00004196"/>
    </source>
</evidence>
<dbReference type="GO" id="GO:0017004">
    <property type="term" value="P:cytochrome complex assembly"/>
    <property type="evidence" value="ECO:0007669"/>
    <property type="project" value="UniProtKB-KW"/>
</dbReference>
<dbReference type="InterPro" id="IPR036249">
    <property type="entry name" value="Thioredoxin-like_sf"/>
</dbReference>
<dbReference type="SUPFAM" id="SSF52833">
    <property type="entry name" value="Thioredoxin-like"/>
    <property type="match status" value="1"/>
</dbReference>
<keyword evidence="6" id="KW-1185">Reference proteome</keyword>
<name>A0A7X2XIT1_9FIRM</name>
<keyword evidence="2" id="KW-0201">Cytochrome c-type biogenesis</keyword>
<accession>A0A7X2XIT1</accession>
<dbReference type="OrthoDB" id="9809733at2"/>
<dbReference type="Proteomes" id="UP000443070">
    <property type="component" value="Unassembled WGS sequence"/>
</dbReference>
<dbReference type="GO" id="GO:0030313">
    <property type="term" value="C:cell envelope"/>
    <property type="evidence" value="ECO:0007669"/>
    <property type="project" value="UniProtKB-SubCell"/>
</dbReference>
<comment type="caution">
    <text evidence="4">The sequence shown here is derived from an EMBL/GenBank/DDBJ whole genome shotgun (WGS) entry which is preliminary data.</text>
</comment>
<dbReference type="Proteomes" id="UP000484547">
    <property type="component" value="Unassembled WGS sequence"/>
</dbReference>
<comment type="subcellular location">
    <subcellularLocation>
        <location evidence="1">Cell envelope</location>
    </subcellularLocation>
</comment>
<dbReference type="CDD" id="cd02966">
    <property type="entry name" value="TlpA_like_family"/>
    <property type="match status" value="1"/>
</dbReference>
<dbReference type="PANTHER" id="PTHR42852">
    <property type="entry name" value="THIOL:DISULFIDE INTERCHANGE PROTEIN DSBE"/>
    <property type="match status" value="1"/>
</dbReference>
<reference evidence="6 7" key="1">
    <citation type="journal article" date="2019" name="Nat. Med.">
        <title>A library of human gut bacterial isolates paired with longitudinal multiomics data enables mechanistic microbiome research.</title>
        <authorList>
            <person name="Poyet M."/>
            <person name="Groussin M."/>
            <person name="Gibbons S.M."/>
            <person name="Avila-Pacheco J."/>
            <person name="Jiang X."/>
            <person name="Kearney S.M."/>
            <person name="Perrotta A.R."/>
            <person name="Berdy B."/>
            <person name="Zhao S."/>
            <person name="Lieberman T.D."/>
            <person name="Swanson P.K."/>
            <person name="Smith M."/>
            <person name="Roesemann S."/>
            <person name="Alexander J.E."/>
            <person name="Rich S.A."/>
            <person name="Livny J."/>
            <person name="Vlamakis H."/>
            <person name="Clish C."/>
            <person name="Bullock K."/>
            <person name="Deik A."/>
            <person name="Scott J."/>
            <person name="Pierce K.A."/>
            <person name="Xavier R.J."/>
            <person name="Alm E.J."/>
        </authorList>
    </citation>
    <scope>NUCLEOTIDE SEQUENCE [LARGE SCALE GENOMIC DNA]</scope>
    <source>
        <strain evidence="4 7">BIOML-A13</strain>
        <strain evidence="5 6">BIOML-A3</strain>
    </source>
</reference>
<dbReference type="EMBL" id="WNBW01000009">
    <property type="protein sequence ID" value="MTU04639.1"/>
    <property type="molecule type" value="Genomic_DNA"/>
</dbReference>
<dbReference type="InterPro" id="IPR013766">
    <property type="entry name" value="Thioredoxin_domain"/>
</dbReference>
<dbReference type="AlphaFoldDB" id="A0A7X2XIT1"/>
<dbReference type="GO" id="GO:0016491">
    <property type="term" value="F:oxidoreductase activity"/>
    <property type="evidence" value="ECO:0007669"/>
    <property type="project" value="InterPro"/>
</dbReference>
<dbReference type="RefSeq" id="WP_155164203.1">
    <property type="nucleotide sequence ID" value="NZ_WNBG01000009.1"/>
</dbReference>
<sequence>MSTLKKVLLGVILLTAVAVSGVHFFDLPHIAKAETNAAPPFTVTDMNGQTVSLASLKGKPVFLNFWATWCPPCVGEMPDIQRMYAKYGDKVHFVIVNIDGTQPDVAAFMENHAFSFPVALDTNGATASAYAVQAIPTSYIIDADGNVIDSHVGALSAGDMESFITSAF</sequence>
<proteinExistence type="predicted"/>
<gene>
    <name evidence="4" type="ORF">GMD11_09875</name>
    <name evidence="5" type="ORF">GMD18_09530</name>
</gene>
<evidence type="ECO:0000313" key="7">
    <source>
        <dbReference type="Proteomes" id="UP000484547"/>
    </source>
</evidence>
<dbReference type="InterPro" id="IPR013740">
    <property type="entry name" value="Redoxin"/>
</dbReference>
<dbReference type="EMBL" id="WNBM01000009">
    <property type="protein sequence ID" value="MTT76568.1"/>
    <property type="molecule type" value="Genomic_DNA"/>
</dbReference>
<evidence type="ECO:0000313" key="6">
    <source>
        <dbReference type="Proteomes" id="UP000443070"/>
    </source>
</evidence>
<dbReference type="Pfam" id="PF08534">
    <property type="entry name" value="Redoxin"/>
    <property type="match status" value="1"/>
</dbReference>